<feature type="chain" id="PRO_5001703756" evidence="1">
    <location>
        <begin position="29"/>
        <end position="98"/>
    </location>
</feature>
<dbReference type="RefSeq" id="XP_009176776.1">
    <property type="nucleotide sequence ID" value="XM_009178512.1"/>
</dbReference>
<sequence>MSVAIMLSCPIQIVLLSVAFVDISCGRAECLDREPSSQAHSLPKFWRLKEAETEEEHETAWRKLHRALQSAARAQDGEGLVVKMDPGKLVQIQPPDSV</sequence>
<protein>
    <submittedName>
        <fullName evidence="2">Uncharacterized protein</fullName>
    </submittedName>
</protein>
<dbReference type="EMBL" id="KL597198">
    <property type="protein sequence ID" value="KER19478.1"/>
    <property type="molecule type" value="Genomic_DNA"/>
</dbReference>
<reference evidence="2 3" key="1">
    <citation type="submission" date="2013-11" db="EMBL/GenBank/DDBJ databases">
        <title>Opisthorchis viverrini - life in the bile duct.</title>
        <authorList>
            <person name="Young N.D."/>
            <person name="Nagarajan N."/>
            <person name="Lin S.J."/>
            <person name="Korhonen P.K."/>
            <person name="Jex A.R."/>
            <person name="Hall R.S."/>
            <person name="Safavi-Hemami H."/>
            <person name="Kaewkong W."/>
            <person name="Bertrand D."/>
            <person name="Gao S."/>
            <person name="Seet Q."/>
            <person name="Wongkham S."/>
            <person name="Teh B.T."/>
            <person name="Wongkham C."/>
            <person name="Intapan P.M."/>
            <person name="Maleewong W."/>
            <person name="Yang X."/>
            <person name="Hu M."/>
            <person name="Wang Z."/>
            <person name="Hofmann A."/>
            <person name="Sternberg P.W."/>
            <person name="Tan P."/>
            <person name="Wang J."/>
            <person name="Gasser R.B."/>
        </authorList>
    </citation>
    <scope>NUCLEOTIDE SEQUENCE [LARGE SCALE GENOMIC DNA]</scope>
</reference>
<dbReference type="GeneID" id="20325932"/>
<proteinExistence type="predicted"/>
<keyword evidence="1" id="KW-0732">Signal</keyword>
<dbReference type="CTD" id="20325932"/>
<evidence type="ECO:0000313" key="2">
    <source>
        <dbReference type="EMBL" id="KER19478.1"/>
    </source>
</evidence>
<accession>A0A074YXT0</accession>
<feature type="signal peptide" evidence="1">
    <location>
        <begin position="1"/>
        <end position="28"/>
    </location>
</feature>
<dbReference type="KEGG" id="ovi:T265_11764"/>
<dbReference type="Proteomes" id="UP000054324">
    <property type="component" value="Unassembled WGS sequence"/>
</dbReference>
<evidence type="ECO:0000313" key="3">
    <source>
        <dbReference type="Proteomes" id="UP000054324"/>
    </source>
</evidence>
<dbReference type="AlphaFoldDB" id="A0A074YXT0"/>
<organism evidence="2 3">
    <name type="scientific">Opisthorchis viverrini</name>
    <name type="common">Southeast Asian liver fluke</name>
    <dbReference type="NCBI Taxonomy" id="6198"/>
    <lineage>
        <taxon>Eukaryota</taxon>
        <taxon>Metazoa</taxon>
        <taxon>Spiralia</taxon>
        <taxon>Lophotrochozoa</taxon>
        <taxon>Platyhelminthes</taxon>
        <taxon>Trematoda</taxon>
        <taxon>Digenea</taxon>
        <taxon>Opisthorchiida</taxon>
        <taxon>Opisthorchiata</taxon>
        <taxon>Opisthorchiidae</taxon>
        <taxon>Opisthorchis</taxon>
    </lineage>
</organism>
<gene>
    <name evidence="2" type="ORF">T265_11764</name>
</gene>
<name>A0A074YXT0_OPIVI</name>
<keyword evidence="3" id="KW-1185">Reference proteome</keyword>
<evidence type="ECO:0000256" key="1">
    <source>
        <dbReference type="SAM" id="SignalP"/>
    </source>
</evidence>